<evidence type="ECO:0000256" key="11">
    <source>
        <dbReference type="ARBA" id="ARBA00023175"/>
    </source>
</evidence>
<dbReference type="InterPro" id="IPR027417">
    <property type="entry name" value="P-loop_NTPase"/>
</dbReference>
<dbReference type="GO" id="GO:0072673">
    <property type="term" value="P:lamellipodium morphogenesis"/>
    <property type="evidence" value="ECO:0007669"/>
    <property type="project" value="TreeGrafter"/>
</dbReference>
<keyword evidence="3" id="KW-0963">Cytoplasm</keyword>
<dbReference type="SUPFAM" id="SSF52540">
    <property type="entry name" value="P-loop containing nucleoside triphosphate hydrolases"/>
    <property type="match status" value="1"/>
</dbReference>
<gene>
    <name evidence="19" type="primary">LOC107668958</name>
</gene>
<evidence type="ECO:0000256" key="5">
    <source>
        <dbReference type="ARBA" id="ARBA00022737"/>
    </source>
</evidence>
<dbReference type="GO" id="GO:0005096">
    <property type="term" value="F:GTPase activator activity"/>
    <property type="evidence" value="ECO:0007669"/>
    <property type="project" value="InterPro"/>
</dbReference>
<dbReference type="GO" id="GO:0030027">
    <property type="term" value="C:lamellipodium"/>
    <property type="evidence" value="ECO:0007669"/>
    <property type="project" value="TreeGrafter"/>
</dbReference>
<dbReference type="Pfam" id="PF00788">
    <property type="entry name" value="RA"/>
    <property type="match status" value="1"/>
</dbReference>
<evidence type="ECO:0000256" key="12">
    <source>
        <dbReference type="PROSITE-ProRule" id="PRU00782"/>
    </source>
</evidence>
<feature type="region of interest" description="Disordered" evidence="14">
    <location>
        <begin position="963"/>
        <end position="1089"/>
    </location>
</feature>
<dbReference type="Gene3D" id="1.10.555.10">
    <property type="entry name" value="Rho GTPase activation protein"/>
    <property type="match status" value="1"/>
</dbReference>
<evidence type="ECO:0000256" key="14">
    <source>
        <dbReference type="SAM" id="MobiDB-lite"/>
    </source>
</evidence>
<feature type="domain" description="Phorbol-ester/DAG-type" evidence="15">
    <location>
        <begin position="1298"/>
        <end position="1347"/>
    </location>
</feature>
<dbReference type="Pfam" id="PF00620">
    <property type="entry name" value="RhoGAP"/>
    <property type="match status" value="1"/>
</dbReference>
<dbReference type="Gene3D" id="3.10.20.90">
    <property type="entry name" value="Phosphatidylinositol 3-kinase Catalytic Subunit, Chain A, domain 1"/>
    <property type="match status" value="1"/>
</dbReference>
<keyword evidence="11 12" id="KW-0505">Motor protein</keyword>
<dbReference type="PANTHER" id="PTHR46184">
    <property type="entry name" value="UNCONVENTIONAL MYOSIN-IXB-LIKE PROTEIN"/>
    <property type="match status" value="1"/>
</dbReference>
<reference evidence="19" key="2">
    <citation type="submission" date="2025-09" db="UniProtKB">
        <authorList>
            <consortium name="Ensembl"/>
        </authorList>
    </citation>
    <scope>IDENTIFICATION</scope>
</reference>
<feature type="compositionally biased region" description="Basic and acidic residues" evidence="14">
    <location>
        <begin position="1019"/>
        <end position="1030"/>
    </location>
</feature>
<evidence type="ECO:0000256" key="3">
    <source>
        <dbReference type="ARBA" id="ARBA00022490"/>
    </source>
</evidence>
<dbReference type="PROSITE" id="PS50081">
    <property type="entry name" value="ZF_DAG_PE_2"/>
    <property type="match status" value="1"/>
</dbReference>
<feature type="domain" description="Myosin motor" evidence="18">
    <location>
        <begin position="146"/>
        <end position="906"/>
    </location>
</feature>
<dbReference type="SUPFAM" id="SSF57889">
    <property type="entry name" value="Cysteine-rich domain"/>
    <property type="match status" value="1"/>
</dbReference>
<dbReference type="CDD" id="cd01385">
    <property type="entry name" value="MYSc_Myo9"/>
    <property type="match status" value="1"/>
</dbReference>
<evidence type="ECO:0000256" key="2">
    <source>
        <dbReference type="ARBA" id="ARBA00008314"/>
    </source>
</evidence>
<feature type="domain" description="Rho-GAP" evidence="17">
    <location>
        <begin position="1365"/>
        <end position="1553"/>
    </location>
</feature>
<dbReference type="Ensembl" id="ENSSANT00000022147.1">
    <property type="protein sequence ID" value="ENSSANP00000020779.1"/>
    <property type="gene ID" value="ENSSANG00000009906.1"/>
</dbReference>
<dbReference type="Pfam" id="PF00063">
    <property type="entry name" value="Myosin_head"/>
    <property type="match status" value="2"/>
</dbReference>
<dbReference type="SUPFAM" id="SSF54236">
    <property type="entry name" value="Ubiquitin-like"/>
    <property type="match status" value="1"/>
</dbReference>
<dbReference type="GO" id="GO:0016459">
    <property type="term" value="C:myosin complex"/>
    <property type="evidence" value="ECO:0007669"/>
    <property type="project" value="UniProtKB-KW"/>
</dbReference>
<dbReference type="Gene3D" id="3.40.850.10">
    <property type="entry name" value="Kinesin motor domain"/>
    <property type="match status" value="2"/>
</dbReference>
<keyword evidence="20" id="KW-1185">Reference proteome</keyword>
<comment type="caution">
    <text evidence="12">Lacks conserved residue(s) required for the propagation of feature annotation.</text>
</comment>
<evidence type="ECO:0000256" key="4">
    <source>
        <dbReference type="ARBA" id="ARBA00022723"/>
    </source>
</evidence>
<evidence type="ECO:0000313" key="19">
    <source>
        <dbReference type="Ensembl" id="ENSSANP00000020779.1"/>
    </source>
</evidence>
<feature type="coiled-coil region" evidence="13">
    <location>
        <begin position="1546"/>
        <end position="1573"/>
    </location>
</feature>
<protein>
    <submittedName>
        <fullName evidence="19">Unconventional myosin-IXb-like</fullName>
    </submittedName>
</protein>
<evidence type="ECO:0000259" key="17">
    <source>
        <dbReference type="PROSITE" id="PS50238"/>
    </source>
</evidence>
<keyword evidence="12" id="KW-0009">Actin-binding</keyword>
<feature type="compositionally biased region" description="Polar residues" evidence="14">
    <location>
        <begin position="1051"/>
        <end position="1065"/>
    </location>
</feature>
<dbReference type="Pfam" id="PF00130">
    <property type="entry name" value="C1_1"/>
    <property type="match status" value="1"/>
</dbReference>
<dbReference type="InterPro" id="IPR036023">
    <property type="entry name" value="MYSc_Myo9"/>
</dbReference>
<evidence type="ECO:0000259" key="16">
    <source>
        <dbReference type="PROSITE" id="PS50200"/>
    </source>
</evidence>
<comment type="similarity">
    <text evidence="2 12">Belongs to the TRAFAC class myosin-kinesin ATPase superfamily. Myosin family.</text>
</comment>
<dbReference type="PRINTS" id="PR00193">
    <property type="entry name" value="MYOSINHEAVY"/>
</dbReference>
<evidence type="ECO:0000259" key="18">
    <source>
        <dbReference type="PROSITE" id="PS51456"/>
    </source>
</evidence>
<dbReference type="SMART" id="SM00109">
    <property type="entry name" value="C1"/>
    <property type="match status" value="1"/>
</dbReference>
<dbReference type="SMART" id="SM00242">
    <property type="entry name" value="MYSc"/>
    <property type="match status" value="1"/>
</dbReference>
<dbReference type="InterPro" id="IPR002219">
    <property type="entry name" value="PKC_DAG/PE"/>
</dbReference>
<dbReference type="InterPro" id="IPR008936">
    <property type="entry name" value="Rho_GTPase_activation_prot"/>
</dbReference>
<dbReference type="Gene3D" id="1.20.120.720">
    <property type="entry name" value="Myosin VI head, motor domain, U50 subdomain"/>
    <property type="match status" value="2"/>
</dbReference>
<dbReference type="GO" id="GO:0016887">
    <property type="term" value="F:ATP hydrolysis activity"/>
    <property type="evidence" value="ECO:0007669"/>
    <property type="project" value="TreeGrafter"/>
</dbReference>
<dbReference type="InterPro" id="IPR001609">
    <property type="entry name" value="Myosin_head_motor_dom-like"/>
</dbReference>
<dbReference type="PROSITE" id="PS00479">
    <property type="entry name" value="ZF_DAG_PE_1"/>
    <property type="match status" value="1"/>
</dbReference>
<feature type="domain" description="Ras-associating" evidence="16">
    <location>
        <begin position="16"/>
        <end position="114"/>
    </location>
</feature>
<evidence type="ECO:0000256" key="10">
    <source>
        <dbReference type="ARBA" id="ARBA00023123"/>
    </source>
</evidence>
<feature type="compositionally biased region" description="Basic and acidic residues" evidence="14">
    <location>
        <begin position="1669"/>
        <end position="1701"/>
    </location>
</feature>
<evidence type="ECO:0000256" key="1">
    <source>
        <dbReference type="ARBA" id="ARBA00004496"/>
    </source>
</evidence>
<feature type="binding site" evidence="12">
    <location>
        <begin position="239"/>
        <end position="246"/>
    </location>
    <ligand>
        <name>ATP</name>
        <dbReference type="ChEBI" id="CHEBI:30616"/>
    </ligand>
</feature>
<dbReference type="Gene3D" id="1.20.58.530">
    <property type="match status" value="2"/>
</dbReference>
<dbReference type="GO" id="GO:0001726">
    <property type="term" value="C:ruffle"/>
    <property type="evidence" value="ECO:0007669"/>
    <property type="project" value="TreeGrafter"/>
</dbReference>
<evidence type="ECO:0000256" key="6">
    <source>
        <dbReference type="ARBA" id="ARBA00022741"/>
    </source>
</evidence>
<keyword evidence="7" id="KW-0862">Zinc</keyword>
<dbReference type="InterPro" id="IPR036961">
    <property type="entry name" value="Kinesin_motor_dom_sf"/>
</dbReference>
<dbReference type="GO" id="GO:0046872">
    <property type="term" value="F:metal ion binding"/>
    <property type="evidence" value="ECO:0007669"/>
    <property type="project" value="UniProtKB-KW"/>
</dbReference>
<dbReference type="SUPFAM" id="SSF48350">
    <property type="entry name" value="GTPase activation domain, GAP"/>
    <property type="match status" value="1"/>
</dbReference>
<dbReference type="GO" id="GO:0005884">
    <property type="term" value="C:actin filament"/>
    <property type="evidence" value="ECO:0007669"/>
    <property type="project" value="TreeGrafter"/>
</dbReference>
<dbReference type="GO" id="GO:0000146">
    <property type="term" value="F:microfilament motor activity"/>
    <property type="evidence" value="ECO:0007669"/>
    <property type="project" value="InterPro"/>
</dbReference>
<evidence type="ECO:0000313" key="20">
    <source>
        <dbReference type="Proteomes" id="UP000472260"/>
    </source>
</evidence>
<accession>A0A671LKM5</accession>
<feature type="region of interest" description="Disordered" evidence="14">
    <location>
        <begin position="1146"/>
        <end position="1166"/>
    </location>
</feature>
<keyword evidence="10 12" id="KW-0518">Myosin</keyword>
<dbReference type="InterPro" id="IPR029071">
    <property type="entry name" value="Ubiquitin-like_domsf"/>
</dbReference>
<dbReference type="Gene3D" id="1.10.10.820">
    <property type="match status" value="1"/>
</dbReference>
<evidence type="ECO:0000259" key="15">
    <source>
        <dbReference type="PROSITE" id="PS50081"/>
    </source>
</evidence>
<dbReference type="FunFam" id="3.40.850.10:FF:000013">
    <property type="entry name" value="unconventional myosin-IXa isoform X1"/>
    <property type="match status" value="1"/>
</dbReference>
<keyword evidence="9 13" id="KW-0175">Coiled coil</keyword>
<dbReference type="GO" id="GO:0048731">
    <property type="term" value="P:system development"/>
    <property type="evidence" value="ECO:0007669"/>
    <property type="project" value="UniProtKB-ARBA"/>
</dbReference>
<keyword evidence="8 12" id="KW-0067">ATP-binding</keyword>
<dbReference type="GO" id="GO:0030048">
    <property type="term" value="P:actin filament-based movement"/>
    <property type="evidence" value="ECO:0007669"/>
    <property type="project" value="TreeGrafter"/>
</dbReference>
<dbReference type="PROSITE" id="PS50200">
    <property type="entry name" value="RA"/>
    <property type="match status" value="1"/>
</dbReference>
<dbReference type="Gene3D" id="1.20.5.4820">
    <property type="match status" value="1"/>
</dbReference>
<proteinExistence type="inferred from homology"/>
<reference evidence="19" key="1">
    <citation type="submission" date="2025-08" db="UniProtKB">
        <authorList>
            <consortium name="Ensembl"/>
        </authorList>
    </citation>
    <scope>IDENTIFICATION</scope>
</reference>
<dbReference type="Gene3D" id="3.30.60.20">
    <property type="match status" value="1"/>
</dbReference>
<comment type="subcellular location">
    <subcellularLocation>
        <location evidence="1">Cytoplasm</location>
    </subcellularLocation>
</comment>
<evidence type="ECO:0000256" key="13">
    <source>
        <dbReference type="SAM" id="Coils"/>
    </source>
</evidence>
<dbReference type="InterPro" id="IPR046987">
    <property type="entry name" value="Myo9"/>
</dbReference>
<dbReference type="InterPro" id="IPR000198">
    <property type="entry name" value="RhoGAP_dom"/>
</dbReference>
<evidence type="ECO:0000256" key="7">
    <source>
        <dbReference type="ARBA" id="ARBA00022833"/>
    </source>
</evidence>
<keyword evidence="4" id="KW-0479">Metal-binding</keyword>
<dbReference type="InterPro" id="IPR000159">
    <property type="entry name" value="RA_dom"/>
</dbReference>
<dbReference type="InterPro" id="IPR046349">
    <property type="entry name" value="C1-like_sf"/>
</dbReference>
<dbReference type="PANTHER" id="PTHR46184:SF2">
    <property type="entry name" value="UNCONVENTIONAL MYOSIN-IXB"/>
    <property type="match status" value="1"/>
</dbReference>
<dbReference type="GO" id="GO:0051015">
    <property type="term" value="F:actin filament binding"/>
    <property type="evidence" value="ECO:0007669"/>
    <property type="project" value="TreeGrafter"/>
</dbReference>
<dbReference type="PROSITE" id="PS50238">
    <property type="entry name" value="RHOGAP"/>
    <property type="match status" value="1"/>
</dbReference>
<dbReference type="PROSITE" id="PS51456">
    <property type="entry name" value="MYOSIN_MOTOR"/>
    <property type="match status" value="1"/>
</dbReference>
<evidence type="ECO:0000256" key="8">
    <source>
        <dbReference type="ARBA" id="ARBA00022840"/>
    </source>
</evidence>
<keyword evidence="6 12" id="KW-0547">Nucleotide-binding</keyword>
<feature type="compositionally biased region" description="Basic and acidic residues" evidence="14">
    <location>
        <begin position="1075"/>
        <end position="1089"/>
    </location>
</feature>
<dbReference type="GO" id="GO:0005737">
    <property type="term" value="C:cytoplasm"/>
    <property type="evidence" value="ECO:0007669"/>
    <property type="project" value="UniProtKB-SubCell"/>
</dbReference>
<dbReference type="SMART" id="SM00324">
    <property type="entry name" value="RhoGAP"/>
    <property type="match status" value="1"/>
</dbReference>
<feature type="region of interest" description="Disordered" evidence="14">
    <location>
        <begin position="1661"/>
        <end position="1743"/>
    </location>
</feature>
<dbReference type="GO" id="GO:0005524">
    <property type="term" value="F:ATP binding"/>
    <property type="evidence" value="ECO:0007669"/>
    <property type="project" value="UniProtKB-UniRule"/>
</dbReference>
<dbReference type="SMART" id="SM00314">
    <property type="entry name" value="RA"/>
    <property type="match status" value="1"/>
</dbReference>
<dbReference type="GO" id="GO:0035556">
    <property type="term" value="P:intracellular signal transduction"/>
    <property type="evidence" value="ECO:0007669"/>
    <property type="project" value="InterPro"/>
</dbReference>
<dbReference type="Proteomes" id="UP000472260">
    <property type="component" value="Unassembled WGS sequence"/>
</dbReference>
<sequence>MNVTNGNKTTSCQDETVCTLQIYPRLSVKPGRSCILRVPKEATAATVIKTALATLGLDTSKTYVLVEVQEYGGEEWILQASDQPVQRVLLWPRKAQDKHPQSDGYFFALQEGSYDGSIQYDVMTSVRQEKVAQGLANRGFVTQQPQEYDDLCNLPELTEDSILGTLRHRFHKQKIYTFASNILIAVNPFKFLPIYNPRYVKMYENHTLGKLEPHVFAIADAAFHTMLNKRVNQCIVISGESGSGKTQSTNFLIHCLTALSQKGYTSGVERTILGAGPVLEAFGNAKTAHNNNSSRFGKFIQVNYLESGVVRGAVVEKYLLEKCRLVSRGKTERNYHVFYYLLIGASEEEKVEFKLLHPEQYHYLKEDQAEMKHEFRRLHQAMEMVGFLPSTKKQIFSVLSAILYLGNVTYQPKDVGEGLKVGPDRVLYAISDLLKVKVELLVEALTTRKAMTANDTLILPYSINEAITARDSMAKSLYSALFDWIVLRINHALLNKRDLEESVPRLSIGVLDIFGFEDFKTNSFEQFCINYANEQLQYYCNQRIFTLEQEEYRAEGITWHNIDYPDNIGCISLFSKKPTGLFYLLDEESNFPRATDSTLLEKFKQQHQDNPFFVQTPVREPAFVIQHFAGKVKYQIKDFREKNTDHMRPDIVALLRSSECSYLRQLIGANPVAVFRWGILRATIRTLAVFNEAGRSWAEKHPVFISFLNFSDLGLGSIRELHAKVLQSLKQFGGEVPQKLHLSTISILLNVIVLFSVQNLIDSHSLKFIMDLTQHNRATRSLLHLHTKKKPPSISAQFQASLSKLLETLRKAEPFFVRCIRSNEQCWYTGMLQTVRIRRSGYGAKFTFKEFTDQFRVLLPKEISTPQQDITNLLTKMGLPRSSFQIGRTKVFLKESERQILQEALHKEVMRRIIILQRWFRACLMRKQYLRERKGIITIQVLFVWFHFDLSFRSQTELGHLNKAEEKKPSQPKPQPPLPYESRTPERKKTEELSQQSNTETKPKVTVQPTRIKKQLSISEDRPVQDDKGKTGNTEKQPSPAGLPRPVSLPLNMSQSASDETQNAVHLQRHNRTTRLKEKPEKWKERSSEVARMENVSAEILRLQSQRKSVKKNAFSRPVVSKCFRCNDLPLLLSFTSLLGPKASGSHSNFPRVKSSATFPGPRRNPTIKISRATRVQEKWNASLDREITDSNELRHLDEFLGNQVCVDELSETEKIFFLATTQFRDTIKSMYSISNPNIGYKVLMSGYQTRVSSLAGLKKASEVPLVVNLFQSVLDGFIRGELKRLEAEPCKPHSPLGHLFSTYQVTIMQSCDQCSSFIWGMEKAFMCSSCKMVCHKKCLSKITVNCTGHCDRKKDGEETLHFGVPVCALVRTADSVPFVMEKMLVHVEMNGLYTEGIYRKSGSVCRARELHHLLEKSPQAVSFDNYPIHTITGLVKQWLRELPDPLMTYSLYNDFLYAADLPEESERLRAVYRKLDELPPPNFSTLERLIFHLVKVAKEEAHNRMSVNALAIVFAPCILRCPDSSDPLLSMKDINKTTLCVEILINEQTRRYNQKMEEIQQLENAEAMAVKQLKLRRQNTRPKLGSDVSSVDGANLEIEKNLLERIKSIKKEKNDLAFRLPEFDQDSSDAENMDSESLVSSDSLLEDHCVSLDSEASLSANTALNSSKPEKPAKPHDPETGIKEPAEERNQNRSASRREGVQSMCVIQSQDGAESLGASVSAGNQGKRRFSDLDIPFIDEDV</sequence>
<organism evidence="19 20">
    <name type="scientific">Sinocyclocheilus anshuiensis</name>
    <dbReference type="NCBI Taxonomy" id="1608454"/>
    <lineage>
        <taxon>Eukaryota</taxon>
        <taxon>Metazoa</taxon>
        <taxon>Chordata</taxon>
        <taxon>Craniata</taxon>
        <taxon>Vertebrata</taxon>
        <taxon>Euteleostomi</taxon>
        <taxon>Actinopterygii</taxon>
        <taxon>Neopterygii</taxon>
        <taxon>Teleostei</taxon>
        <taxon>Ostariophysi</taxon>
        <taxon>Cypriniformes</taxon>
        <taxon>Cyprinidae</taxon>
        <taxon>Cyprininae</taxon>
        <taxon>Sinocyclocheilus</taxon>
    </lineage>
</organism>
<evidence type="ECO:0000256" key="9">
    <source>
        <dbReference type="ARBA" id="ARBA00023054"/>
    </source>
</evidence>
<dbReference type="FunFam" id="1.20.58.530:FF:000005">
    <property type="entry name" value="unconventional myosin-IXa isoform X1"/>
    <property type="match status" value="1"/>
</dbReference>
<keyword evidence="5" id="KW-0677">Repeat</keyword>
<name>A0A671LKM5_9TELE</name>
<feature type="compositionally biased region" description="Basic and acidic residues" evidence="14">
    <location>
        <begin position="983"/>
        <end position="992"/>
    </location>
</feature>